<name>A0ABU2KB11_9ACTN</name>
<keyword evidence="2" id="KW-0472">Membrane</keyword>
<keyword evidence="2" id="KW-0812">Transmembrane</keyword>
<comment type="caution">
    <text evidence="3">The sequence shown here is derived from an EMBL/GenBank/DDBJ whole genome shotgun (WGS) entry which is preliminary data.</text>
</comment>
<feature type="compositionally biased region" description="Low complexity" evidence="1">
    <location>
        <begin position="380"/>
        <end position="391"/>
    </location>
</feature>
<reference evidence="4" key="1">
    <citation type="submission" date="2023-07" db="EMBL/GenBank/DDBJ databases">
        <title>30 novel species of actinomycetes from the DSMZ collection.</title>
        <authorList>
            <person name="Nouioui I."/>
        </authorList>
    </citation>
    <scope>NUCLEOTIDE SEQUENCE [LARGE SCALE GENOMIC DNA]</scope>
    <source>
        <strain evidence="4">DSM 46792</strain>
    </source>
</reference>
<feature type="region of interest" description="Disordered" evidence="1">
    <location>
        <begin position="370"/>
        <end position="404"/>
    </location>
</feature>
<keyword evidence="4" id="KW-1185">Reference proteome</keyword>
<evidence type="ECO:0000313" key="4">
    <source>
        <dbReference type="Proteomes" id="UP001183222"/>
    </source>
</evidence>
<keyword evidence="2" id="KW-1133">Transmembrane helix</keyword>
<sequence>MNAERSSYAGRLLWCLQHYAWVVVVAFLALAAAPLMLAPSAPTYQADALVVARDFTLSPDALPDLAETMFANGAVEAAVTADPAVQDDADLVPDRLSVLAPEDSIALIVQARDADAATAVRMANLAAAAFRGELNAAGAGVGEFFVQAPAILPTDPLPELRPELRAVLGGLAGLALGLGVVALLAAIRKPVITFEDVEATAGVPLLGTVQLRRRSATAHTGPWGVRGIAGVTRWLSAVPPGRLRLVGPATDGDSSESWIRDRLFVMLGVALSRSRPVRLEGPPHLVDAVQRLGGGPRKLPRTQDTAGDRGAELVLIHDDSPVGLVDPTSSNVSVVAVVRRGASQSALRALTGDYVGGILLGVVLVDVKPGGRRPERQPVRAPSANRAPASSHKAVADVAEPGRA</sequence>
<protein>
    <recommendedName>
        <fullName evidence="5">Capsular polysaccharide biosynthesis protein</fullName>
    </recommendedName>
</protein>
<accession>A0ABU2KB11</accession>
<feature type="transmembrane region" description="Helical" evidence="2">
    <location>
        <begin position="12"/>
        <end position="37"/>
    </location>
</feature>
<dbReference type="EMBL" id="JAVREI010000012">
    <property type="protein sequence ID" value="MDT0277379.1"/>
    <property type="molecule type" value="Genomic_DNA"/>
</dbReference>
<evidence type="ECO:0000313" key="3">
    <source>
        <dbReference type="EMBL" id="MDT0277379.1"/>
    </source>
</evidence>
<evidence type="ECO:0008006" key="5">
    <source>
        <dbReference type="Google" id="ProtNLM"/>
    </source>
</evidence>
<gene>
    <name evidence="3" type="ORF">RM425_15860</name>
</gene>
<dbReference type="RefSeq" id="WP_311346186.1">
    <property type="nucleotide sequence ID" value="NZ_JAVREI010000012.1"/>
</dbReference>
<evidence type="ECO:0000256" key="1">
    <source>
        <dbReference type="SAM" id="MobiDB-lite"/>
    </source>
</evidence>
<proteinExistence type="predicted"/>
<dbReference type="Proteomes" id="UP001183222">
    <property type="component" value="Unassembled WGS sequence"/>
</dbReference>
<organism evidence="3 4">
    <name type="scientific">Blastococcus goldschmidtiae</name>
    <dbReference type="NCBI Taxonomy" id="3075546"/>
    <lineage>
        <taxon>Bacteria</taxon>
        <taxon>Bacillati</taxon>
        <taxon>Actinomycetota</taxon>
        <taxon>Actinomycetes</taxon>
        <taxon>Geodermatophilales</taxon>
        <taxon>Geodermatophilaceae</taxon>
        <taxon>Blastococcus</taxon>
    </lineage>
</organism>
<evidence type="ECO:0000256" key="2">
    <source>
        <dbReference type="SAM" id="Phobius"/>
    </source>
</evidence>